<dbReference type="PANTHER" id="PTHR21716">
    <property type="entry name" value="TRANSMEMBRANE PROTEIN"/>
    <property type="match status" value="1"/>
</dbReference>
<comment type="subcellular location">
    <subcellularLocation>
        <location evidence="1">Cell membrane</location>
        <topology evidence="1">Multi-pass membrane protein</topology>
    </subcellularLocation>
</comment>
<evidence type="ECO:0000313" key="10">
    <source>
        <dbReference type="Proteomes" id="UP000176996"/>
    </source>
</evidence>
<organism evidence="9 10">
    <name type="scientific">Candidatus Jorgensenbacteria bacterium RIFCSPLOWO2_01_FULL_45_25b</name>
    <dbReference type="NCBI Taxonomy" id="1798471"/>
    <lineage>
        <taxon>Bacteria</taxon>
        <taxon>Candidatus Joergenseniibacteriota</taxon>
    </lineage>
</organism>
<keyword evidence="3" id="KW-0813">Transport</keyword>
<protein>
    <recommendedName>
        <fullName evidence="11">AI-2E family transporter</fullName>
    </recommendedName>
</protein>
<keyword evidence="6 8" id="KW-1133">Transmembrane helix</keyword>
<feature type="transmembrane region" description="Helical" evidence="8">
    <location>
        <begin position="294"/>
        <end position="321"/>
    </location>
</feature>
<dbReference type="GO" id="GO:0055085">
    <property type="term" value="P:transmembrane transport"/>
    <property type="evidence" value="ECO:0007669"/>
    <property type="project" value="TreeGrafter"/>
</dbReference>
<sequence>MEEKYHLELSWQALWRIFVFILLIFLLYISRQAIGVLAVAIVVAAGLDPIIFFLEKRGVHRLLGTVLIFLFTLLLFASVLYFILPLLVTEAVGFLGDFNQAISTLFGISFPSSFIKGVSTNLSRVLGFLQANHISVTVAISQILSKSILVLATLAISFYLAVEKNGTERLLRIILPGIYEKPVLSVFARFKVKIRRWLGAQLALSILVGVVVSIGMWLLGVRYPLVLGGLAALFEIVPIIGPVLAGTAAFLVAVPESFALGMYAVLFFVIVQQLENHILIPVIMGRTMKLHPVIVIISLLAGGRAAGFVGVLLAVPIAIFVQETFNYIAERKQIE</sequence>
<dbReference type="STRING" id="1798471.A3A21_02355"/>
<reference evidence="9 10" key="1">
    <citation type="journal article" date="2016" name="Nat. Commun.">
        <title>Thousands of microbial genomes shed light on interconnected biogeochemical processes in an aquifer system.</title>
        <authorList>
            <person name="Anantharaman K."/>
            <person name="Brown C.T."/>
            <person name="Hug L.A."/>
            <person name="Sharon I."/>
            <person name="Castelle C.J."/>
            <person name="Probst A.J."/>
            <person name="Thomas B.C."/>
            <person name="Singh A."/>
            <person name="Wilkins M.J."/>
            <person name="Karaoz U."/>
            <person name="Brodie E.L."/>
            <person name="Williams K.H."/>
            <person name="Hubbard S.S."/>
            <person name="Banfield J.F."/>
        </authorList>
    </citation>
    <scope>NUCLEOTIDE SEQUENCE [LARGE SCALE GENOMIC DNA]</scope>
</reference>
<feature type="transmembrane region" description="Helical" evidence="8">
    <location>
        <begin position="197"/>
        <end position="219"/>
    </location>
</feature>
<evidence type="ECO:0000256" key="1">
    <source>
        <dbReference type="ARBA" id="ARBA00004651"/>
    </source>
</evidence>
<keyword evidence="4" id="KW-1003">Cell membrane</keyword>
<dbReference type="Proteomes" id="UP000176996">
    <property type="component" value="Unassembled WGS sequence"/>
</dbReference>
<evidence type="ECO:0000256" key="8">
    <source>
        <dbReference type="SAM" id="Phobius"/>
    </source>
</evidence>
<gene>
    <name evidence="9" type="ORF">A3A21_02355</name>
</gene>
<proteinExistence type="inferred from homology"/>
<evidence type="ECO:0000256" key="4">
    <source>
        <dbReference type="ARBA" id="ARBA00022475"/>
    </source>
</evidence>
<evidence type="ECO:0000256" key="2">
    <source>
        <dbReference type="ARBA" id="ARBA00009773"/>
    </source>
</evidence>
<evidence type="ECO:0000256" key="3">
    <source>
        <dbReference type="ARBA" id="ARBA00022448"/>
    </source>
</evidence>
<feature type="transmembrane region" description="Helical" evidence="8">
    <location>
        <begin position="35"/>
        <end position="54"/>
    </location>
</feature>
<dbReference type="GO" id="GO:0005886">
    <property type="term" value="C:plasma membrane"/>
    <property type="evidence" value="ECO:0007669"/>
    <property type="project" value="UniProtKB-SubCell"/>
</dbReference>
<evidence type="ECO:0000313" key="9">
    <source>
        <dbReference type="EMBL" id="OGG39772.1"/>
    </source>
</evidence>
<feature type="transmembrane region" description="Helical" evidence="8">
    <location>
        <begin position="143"/>
        <end position="162"/>
    </location>
</feature>
<dbReference type="PANTHER" id="PTHR21716:SF53">
    <property type="entry name" value="PERMEASE PERM-RELATED"/>
    <property type="match status" value="1"/>
</dbReference>
<keyword evidence="5 8" id="KW-0812">Transmembrane</keyword>
<feature type="transmembrane region" description="Helical" evidence="8">
    <location>
        <begin position="66"/>
        <end position="88"/>
    </location>
</feature>
<feature type="transmembrane region" description="Helical" evidence="8">
    <location>
        <begin position="258"/>
        <end position="274"/>
    </location>
</feature>
<feature type="transmembrane region" description="Helical" evidence="8">
    <location>
        <begin position="225"/>
        <end position="251"/>
    </location>
</feature>
<evidence type="ECO:0008006" key="11">
    <source>
        <dbReference type="Google" id="ProtNLM"/>
    </source>
</evidence>
<keyword evidence="7 8" id="KW-0472">Membrane</keyword>
<dbReference type="InterPro" id="IPR002549">
    <property type="entry name" value="AI-2E-like"/>
</dbReference>
<evidence type="ECO:0000256" key="6">
    <source>
        <dbReference type="ARBA" id="ARBA00022989"/>
    </source>
</evidence>
<evidence type="ECO:0000256" key="7">
    <source>
        <dbReference type="ARBA" id="ARBA00023136"/>
    </source>
</evidence>
<evidence type="ECO:0000256" key="5">
    <source>
        <dbReference type="ARBA" id="ARBA00022692"/>
    </source>
</evidence>
<name>A0A1F6BSP5_9BACT</name>
<dbReference type="Pfam" id="PF01594">
    <property type="entry name" value="AI-2E_transport"/>
    <property type="match status" value="1"/>
</dbReference>
<comment type="caution">
    <text evidence="9">The sequence shown here is derived from an EMBL/GenBank/DDBJ whole genome shotgun (WGS) entry which is preliminary data.</text>
</comment>
<dbReference type="AlphaFoldDB" id="A0A1F6BSP5"/>
<accession>A0A1F6BSP5</accession>
<feature type="transmembrane region" description="Helical" evidence="8">
    <location>
        <begin position="12"/>
        <end position="29"/>
    </location>
</feature>
<comment type="similarity">
    <text evidence="2">Belongs to the autoinducer-2 exporter (AI-2E) (TC 2.A.86) family.</text>
</comment>
<dbReference type="EMBL" id="MFKK01000035">
    <property type="protein sequence ID" value="OGG39772.1"/>
    <property type="molecule type" value="Genomic_DNA"/>
</dbReference>